<evidence type="ECO:0000313" key="2">
    <source>
        <dbReference type="Proteomes" id="UP000811619"/>
    </source>
</evidence>
<sequence>MGVSRLYGSLRSFAHAGLLNGDVVTIDGPALAFHVLYLCRANGVNLPSYPSLGHATISWLDKLGLHGVSV</sequence>
<dbReference type="Proteomes" id="UP000811619">
    <property type="component" value="Unassembled WGS sequence"/>
</dbReference>
<accession>A0A8K0JB62</accession>
<feature type="non-terminal residue" evidence="1">
    <location>
        <position position="70"/>
    </location>
</feature>
<dbReference type="EMBL" id="SRPY01000091">
    <property type="protein sequence ID" value="KAG5928898.1"/>
    <property type="molecule type" value="Genomic_DNA"/>
</dbReference>
<proteinExistence type="predicted"/>
<comment type="caution">
    <text evidence="1">The sequence shown here is derived from an EMBL/GenBank/DDBJ whole genome shotgun (WGS) entry which is preliminary data.</text>
</comment>
<keyword evidence="2" id="KW-1185">Reference proteome</keyword>
<dbReference type="OrthoDB" id="5297549at2759"/>
<dbReference type="AlphaFoldDB" id="A0A8K0JB62"/>
<reference evidence="1" key="1">
    <citation type="journal article" date="2020" name="bioRxiv">
        <title>Whole genome comparisons of ergot fungi reveals the divergence and evolution of species within the genus Claviceps are the result of varying mechanisms driving genome evolution and host range expansion.</title>
        <authorList>
            <person name="Wyka S.A."/>
            <person name="Mondo S.J."/>
            <person name="Liu M."/>
            <person name="Dettman J."/>
            <person name="Nalam V."/>
            <person name="Broders K.D."/>
        </authorList>
    </citation>
    <scope>NUCLEOTIDE SEQUENCE</scope>
    <source>
        <strain evidence="1">CCC 489</strain>
    </source>
</reference>
<evidence type="ECO:0000313" key="1">
    <source>
        <dbReference type="EMBL" id="KAG5928898.1"/>
    </source>
</evidence>
<organism evidence="1 2">
    <name type="scientific">Claviceps africana</name>
    <dbReference type="NCBI Taxonomy" id="83212"/>
    <lineage>
        <taxon>Eukaryota</taxon>
        <taxon>Fungi</taxon>
        <taxon>Dikarya</taxon>
        <taxon>Ascomycota</taxon>
        <taxon>Pezizomycotina</taxon>
        <taxon>Sordariomycetes</taxon>
        <taxon>Hypocreomycetidae</taxon>
        <taxon>Hypocreales</taxon>
        <taxon>Clavicipitaceae</taxon>
        <taxon>Claviceps</taxon>
    </lineage>
</organism>
<name>A0A8K0JB62_9HYPO</name>
<gene>
    <name evidence="1" type="ORF">E4U42_007765</name>
</gene>
<protein>
    <submittedName>
        <fullName evidence="1">Uncharacterized protein</fullName>
    </submittedName>
</protein>